<dbReference type="PANTHER" id="PTHR33835:SF1">
    <property type="entry name" value="METALLO-BETA-LACTAMASE DOMAIN-CONTAINING PROTEIN"/>
    <property type="match status" value="1"/>
</dbReference>
<gene>
    <name evidence="9" type="ORF">BYL167_LOCUS19978</name>
    <name evidence="2" type="ORF">CJN711_LOCUS23567</name>
    <name evidence="10" type="ORF">GIL414_LOCUS19339</name>
    <name evidence="3" type="ORF">KQP761_LOCUS26472</name>
    <name evidence="5" type="ORF">MBJ925_LOCUS23453</name>
    <name evidence="7" type="ORF">OVN521_LOCUS13649</name>
    <name evidence="11" type="ORF">SMN809_LOCUS36102</name>
    <name evidence="8" type="ORF">UXM345_LOCUS23236</name>
    <name evidence="6" type="ORF">WKI299_LOCUS33272</name>
    <name evidence="4" type="ORF">XDN619_LOCUS8935</name>
</gene>
<evidence type="ECO:0000313" key="7">
    <source>
        <dbReference type="EMBL" id="CAF3975984.1"/>
    </source>
</evidence>
<dbReference type="Proteomes" id="UP000681967">
    <property type="component" value="Unassembled WGS sequence"/>
</dbReference>
<proteinExistence type="predicted"/>
<dbReference type="Proteomes" id="UP000663842">
    <property type="component" value="Unassembled WGS sequence"/>
</dbReference>
<evidence type="ECO:0000313" key="8">
    <source>
        <dbReference type="EMBL" id="CAF4118073.1"/>
    </source>
</evidence>
<evidence type="ECO:0000313" key="10">
    <source>
        <dbReference type="EMBL" id="CAF4147444.1"/>
    </source>
</evidence>
<dbReference type="InterPro" id="IPR025638">
    <property type="entry name" value="DUF4336"/>
</dbReference>
<dbReference type="Proteomes" id="UP000663856">
    <property type="component" value="Unassembled WGS sequence"/>
</dbReference>
<sequence length="297" mass="33949">MSLAVRTRCPNTVRKMNKNKLYLLGPRFWHVRGHFKVLKVVDIEAQMSIVQLSNGKFLIIDTINMNERLRQEIDNLTSNGDNIEAVIGVHPFHTLSFPSFYQAYPKAAYYGTPRHLRRLTEIPWAGDLNDSSVRKQWEPDVEMRIPAGAEFINPQPESTNHFISIFVYHPASQTLHVDDTILYAEKPGFLLRLRGCRDGAIAFHPSIKTSGLQQTRNAPYLFRDWLCHVICDWPFENMCCAHMGVKIGGAYLDVVKLLKNSEPLFAKMSEQNKMRYFEGSETSDCHTNTNITGNECG</sequence>
<evidence type="ECO:0000256" key="1">
    <source>
        <dbReference type="SAM" id="Coils"/>
    </source>
</evidence>
<dbReference type="EMBL" id="CAJNRG010003012">
    <property type="protein sequence ID" value="CAF2052912.1"/>
    <property type="molecule type" value="Genomic_DNA"/>
</dbReference>
<dbReference type="OrthoDB" id="421671at2759"/>
<keyword evidence="1" id="KW-0175">Coiled coil</keyword>
<dbReference type="EMBL" id="CAJNOW010014376">
    <property type="protein sequence ID" value="CAF1632425.1"/>
    <property type="molecule type" value="Genomic_DNA"/>
</dbReference>
<dbReference type="EMBL" id="CAJNRE010012047">
    <property type="protein sequence ID" value="CAF2106936.1"/>
    <property type="molecule type" value="Genomic_DNA"/>
</dbReference>
<name>A0A816PU07_9BILA</name>
<comment type="caution">
    <text evidence="4">The sequence shown here is derived from an EMBL/GenBank/DDBJ whole genome shotgun (WGS) entry which is preliminary data.</text>
</comment>
<evidence type="ECO:0000313" key="12">
    <source>
        <dbReference type="Proteomes" id="UP000663866"/>
    </source>
</evidence>
<organism evidence="4 13">
    <name type="scientific">Rotaria magnacalcarata</name>
    <dbReference type="NCBI Taxonomy" id="392030"/>
    <lineage>
        <taxon>Eukaryota</taxon>
        <taxon>Metazoa</taxon>
        <taxon>Spiralia</taxon>
        <taxon>Gnathifera</taxon>
        <taxon>Rotifera</taxon>
        <taxon>Eurotatoria</taxon>
        <taxon>Bdelloidea</taxon>
        <taxon>Philodinida</taxon>
        <taxon>Philodinidae</taxon>
        <taxon>Rotaria</taxon>
    </lineage>
</organism>
<dbReference type="Proteomes" id="UP000681720">
    <property type="component" value="Unassembled WGS sequence"/>
</dbReference>
<dbReference type="EMBL" id="CAJOBI010087891">
    <property type="protein sequence ID" value="CAF4528007.1"/>
    <property type="molecule type" value="Genomic_DNA"/>
</dbReference>
<evidence type="ECO:0000313" key="4">
    <source>
        <dbReference type="EMBL" id="CAF2052912.1"/>
    </source>
</evidence>
<evidence type="ECO:0000313" key="11">
    <source>
        <dbReference type="EMBL" id="CAF4528007.1"/>
    </source>
</evidence>
<feature type="coiled-coil region" evidence="1">
    <location>
        <begin position="59"/>
        <end position="86"/>
    </location>
</feature>
<dbReference type="AlphaFoldDB" id="A0A816PU07"/>
<dbReference type="EMBL" id="CAJOBH010008630">
    <property type="protein sequence ID" value="CAF4118943.1"/>
    <property type="molecule type" value="Genomic_DNA"/>
</dbReference>
<keyword evidence="12" id="KW-1185">Reference proteome</keyword>
<evidence type="ECO:0000313" key="13">
    <source>
        <dbReference type="Proteomes" id="UP000663887"/>
    </source>
</evidence>
<dbReference type="Proteomes" id="UP000663834">
    <property type="component" value="Unassembled WGS sequence"/>
</dbReference>
<evidence type="ECO:0008006" key="14">
    <source>
        <dbReference type="Google" id="ProtNLM"/>
    </source>
</evidence>
<evidence type="ECO:0000313" key="6">
    <source>
        <dbReference type="EMBL" id="CAF2177474.1"/>
    </source>
</evidence>
<accession>A0A816PU07</accession>
<dbReference type="EMBL" id="CAJOBJ010009836">
    <property type="protein sequence ID" value="CAF4147444.1"/>
    <property type="molecule type" value="Genomic_DNA"/>
</dbReference>
<dbReference type="Proteomes" id="UP000663855">
    <property type="component" value="Unassembled WGS sequence"/>
</dbReference>
<dbReference type="PANTHER" id="PTHR33835">
    <property type="entry name" value="YALI0C07656P"/>
    <property type="match status" value="1"/>
</dbReference>
<dbReference type="SUPFAM" id="SSF56281">
    <property type="entry name" value="Metallo-hydrolase/oxidoreductase"/>
    <property type="match status" value="1"/>
</dbReference>
<dbReference type="EMBL" id="CAJOBF010003969">
    <property type="protein sequence ID" value="CAF4118073.1"/>
    <property type="molecule type" value="Genomic_DNA"/>
</dbReference>
<evidence type="ECO:0000313" key="3">
    <source>
        <dbReference type="EMBL" id="CAF1632425.1"/>
    </source>
</evidence>
<evidence type="ECO:0000313" key="2">
    <source>
        <dbReference type="EMBL" id="CAF1430929.1"/>
    </source>
</evidence>
<dbReference type="Proteomes" id="UP000663866">
    <property type="component" value="Unassembled WGS sequence"/>
</dbReference>
<dbReference type="EMBL" id="CAJOBG010002006">
    <property type="protein sequence ID" value="CAF3975984.1"/>
    <property type="molecule type" value="Genomic_DNA"/>
</dbReference>
<dbReference type="Proteomes" id="UP000676336">
    <property type="component" value="Unassembled WGS sequence"/>
</dbReference>
<dbReference type="EMBL" id="CAJNOV010010944">
    <property type="protein sequence ID" value="CAF1430929.1"/>
    <property type="molecule type" value="Genomic_DNA"/>
</dbReference>
<dbReference type="Proteomes" id="UP000663824">
    <property type="component" value="Unassembled WGS sequence"/>
</dbReference>
<evidence type="ECO:0000313" key="5">
    <source>
        <dbReference type="EMBL" id="CAF2106936.1"/>
    </source>
</evidence>
<dbReference type="InterPro" id="IPR036866">
    <property type="entry name" value="RibonucZ/Hydroxyglut_hydro"/>
</dbReference>
<evidence type="ECO:0000313" key="9">
    <source>
        <dbReference type="EMBL" id="CAF4118943.1"/>
    </source>
</evidence>
<reference evidence="4" key="1">
    <citation type="submission" date="2021-02" db="EMBL/GenBank/DDBJ databases">
        <authorList>
            <person name="Nowell W R."/>
        </authorList>
    </citation>
    <scope>NUCLEOTIDE SEQUENCE</scope>
</reference>
<protein>
    <recommendedName>
        <fullName evidence="14">Metallo-beta-lactamase domain-containing protein</fullName>
    </recommendedName>
</protein>
<dbReference type="Proteomes" id="UP000663887">
    <property type="component" value="Unassembled WGS sequence"/>
</dbReference>
<dbReference type="EMBL" id="CAJNRF010015646">
    <property type="protein sequence ID" value="CAF2177474.1"/>
    <property type="molecule type" value="Genomic_DNA"/>
</dbReference>